<dbReference type="EMBL" id="LAPV01000113">
    <property type="protein sequence ID" value="KKC33061.1"/>
    <property type="molecule type" value="Genomic_DNA"/>
</dbReference>
<protein>
    <submittedName>
        <fullName evidence="7">Protein SCO1/2</fullName>
    </submittedName>
</protein>
<dbReference type="InterPro" id="IPR013766">
    <property type="entry name" value="Thioredoxin_domain"/>
</dbReference>
<dbReference type="Gene3D" id="3.40.30.10">
    <property type="entry name" value="Glutaredoxin"/>
    <property type="match status" value="1"/>
</dbReference>
<feature type="binding site" evidence="3">
    <location>
        <position position="161"/>
    </location>
    <ligand>
        <name>Cu cation</name>
        <dbReference type="ChEBI" id="CHEBI:23378"/>
    </ligand>
</feature>
<organism evidence="7 9">
    <name type="scientific">Devosia psychrophila</name>
    <dbReference type="NCBI Taxonomy" id="728005"/>
    <lineage>
        <taxon>Bacteria</taxon>
        <taxon>Pseudomonadati</taxon>
        <taxon>Pseudomonadota</taxon>
        <taxon>Alphaproteobacteria</taxon>
        <taxon>Hyphomicrobiales</taxon>
        <taxon>Devosiaceae</taxon>
        <taxon>Devosia</taxon>
    </lineage>
</organism>
<reference evidence="6 8" key="1">
    <citation type="submission" date="2015-03" db="EMBL/GenBank/DDBJ databases">
        <authorList>
            <person name="Lepp D."/>
            <person name="Hassan Y.I."/>
            <person name="Li X.-Z."/>
            <person name="Zhou T."/>
        </authorList>
    </citation>
    <scope>NUCLEOTIDE SEQUENCE [LARGE SCALE GENOMIC DNA]</scope>
    <source>
        <strain evidence="6 8">Cr7-05</strain>
    </source>
</reference>
<name>A0A0F5PXF9_9HYPH</name>
<dbReference type="SUPFAM" id="SSF52833">
    <property type="entry name" value="Thioredoxin-like"/>
    <property type="match status" value="1"/>
</dbReference>
<dbReference type="Proteomes" id="UP000182258">
    <property type="component" value="Unassembled WGS sequence"/>
</dbReference>
<proteinExistence type="inferred from homology"/>
<keyword evidence="2 3" id="KW-0186">Copper</keyword>
<accession>A0A0F5PXF9</accession>
<dbReference type="PANTHER" id="PTHR12151">
    <property type="entry name" value="ELECTRON TRANSPORT PROTIN SCO1/SENC FAMILY MEMBER"/>
    <property type="match status" value="1"/>
</dbReference>
<gene>
    <name evidence="7" type="ORF">SAMN04488059_11242</name>
    <name evidence="6" type="ORF">WH91_10480</name>
</gene>
<feature type="disulfide bond" description="Redox-active" evidence="4">
    <location>
        <begin position="74"/>
        <end position="78"/>
    </location>
</feature>
<dbReference type="InterPro" id="IPR003782">
    <property type="entry name" value="SCO1/SenC"/>
</dbReference>
<dbReference type="STRING" id="728005.SAMN04488059_11242"/>
<feature type="domain" description="Thioredoxin" evidence="5">
    <location>
        <begin position="36"/>
        <end position="198"/>
    </location>
</feature>
<keyword evidence="4" id="KW-1015">Disulfide bond</keyword>
<dbReference type="PANTHER" id="PTHR12151:SF25">
    <property type="entry name" value="LINALOOL DEHYDRATASE_ISOMERASE DOMAIN-CONTAINING PROTEIN"/>
    <property type="match status" value="1"/>
</dbReference>
<keyword evidence="8" id="KW-1185">Reference proteome</keyword>
<evidence type="ECO:0000313" key="7">
    <source>
        <dbReference type="EMBL" id="SFC83246.1"/>
    </source>
</evidence>
<evidence type="ECO:0000256" key="4">
    <source>
        <dbReference type="PIRSR" id="PIRSR603782-2"/>
    </source>
</evidence>
<dbReference type="InterPro" id="IPR036249">
    <property type="entry name" value="Thioredoxin-like_sf"/>
</dbReference>
<dbReference type="Pfam" id="PF02630">
    <property type="entry name" value="SCO1-SenC"/>
    <property type="match status" value="1"/>
</dbReference>
<dbReference type="OrthoDB" id="9790194at2"/>
<reference evidence="7 9" key="2">
    <citation type="submission" date="2016-10" db="EMBL/GenBank/DDBJ databases">
        <authorList>
            <person name="de Groot N.N."/>
        </authorList>
    </citation>
    <scope>NUCLEOTIDE SEQUENCE [LARGE SCALE GENOMIC DNA]</scope>
    <source>
        <strain evidence="7 9">CGMCC 1.10210</strain>
    </source>
</reference>
<evidence type="ECO:0000313" key="8">
    <source>
        <dbReference type="Proteomes" id="UP000033519"/>
    </source>
</evidence>
<comment type="similarity">
    <text evidence="1">Belongs to the SCO1/2 family.</text>
</comment>
<dbReference type="FunFam" id="3.40.30.10:FF:000013">
    <property type="entry name" value="Blast:Protein SCO1 homolog, mitochondrial"/>
    <property type="match status" value="1"/>
</dbReference>
<feature type="binding site" evidence="3">
    <location>
        <position position="78"/>
    </location>
    <ligand>
        <name>Cu cation</name>
        <dbReference type="ChEBI" id="CHEBI:23378"/>
    </ligand>
</feature>
<dbReference type="AlphaFoldDB" id="A0A0F5PXF9"/>
<keyword evidence="3" id="KW-0479">Metal-binding</keyword>
<dbReference type="PROSITE" id="PS51352">
    <property type="entry name" value="THIOREDOXIN_2"/>
    <property type="match status" value="1"/>
</dbReference>
<evidence type="ECO:0000256" key="3">
    <source>
        <dbReference type="PIRSR" id="PIRSR603782-1"/>
    </source>
</evidence>
<feature type="binding site" evidence="3">
    <location>
        <position position="74"/>
    </location>
    <ligand>
        <name>Cu cation</name>
        <dbReference type="ChEBI" id="CHEBI:23378"/>
    </ligand>
</feature>
<evidence type="ECO:0000256" key="2">
    <source>
        <dbReference type="ARBA" id="ARBA00023008"/>
    </source>
</evidence>
<dbReference type="PATRIC" id="fig|728005.3.peg.218"/>
<dbReference type="Proteomes" id="UP000033519">
    <property type="component" value="Unassembled WGS sequence"/>
</dbReference>
<sequence length="198" mass="21043">MAALARIRTGLWALVAVVAVAAAGFYAYTSMTSSAEAAGLGHGDYQLHTVGGEAFTRDSFNGHPSVLFFGFTHCPEVCPTSLAEIASWYETLGDEAKNLNAYFVTVDPERDTAAVLSDYVAWTGKVTGVTGDPAEIEKATKAWAVYAAKVPLDGGDYTMDHTASVFLLDNKGEFSGTIAYREDNATALGKLRNLLAKS</sequence>
<evidence type="ECO:0000259" key="5">
    <source>
        <dbReference type="PROSITE" id="PS51352"/>
    </source>
</evidence>
<dbReference type="RefSeq" id="WP_046170962.1">
    <property type="nucleotide sequence ID" value="NZ_FOMB01000012.1"/>
</dbReference>
<evidence type="ECO:0000313" key="9">
    <source>
        <dbReference type="Proteomes" id="UP000182258"/>
    </source>
</evidence>
<evidence type="ECO:0000313" key="6">
    <source>
        <dbReference type="EMBL" id="KKC33061.1"/>
    </source>
</evidence>
<dbReference type="EMBL" id="FOMB01000012">
    <property type="protein sequence ID" value="SFC83246.1"/>
    <property type="molecule type" value="Genomic_DNA"/>
</dbReference>
<dbReference type="CDD" id="cd02968">
    <property type="entry name" value="SCO"/>
    <property type="match status" value="1"/>
</dbReference>
<evidence type="ECO:0000256" key="1">
    <source>
        <dbReference type="ARBA" id="ARBA00010996"/>
    </source>
</evidence>
<dbReference type="GO" id="GO:0046872">
    <property type="term" value="F:metal ion binding"/>
    <property type="evidence" value="ECO:0007669"/>
    <property type="project" value="UniProtKB-KW"/>
</dbReference>